<keyword evidence="5" id="KW-1185">Reference proteome</keyword>
<keyword evidence="1" id="KW-0560">Oxidoreductase</keyword>
<dbReference type="Pfam" id="PF01232">
    <property type="entry name" value="Mannitol_dh"/>
    <property type="match status" value="1"/>
</dbReference>
<dbReference type="Gene3D" id="3.40.50.720">
    <property type="entry name" value="NAD(P)-binding Rossmann-like Domain"/>
    <property type="match status" value="1"/>
</dbReference>
<dbReference type="InterPro" id="IPR000669">
    <property type="entry name" value="Mannitol_DH"/>
</dbReference>
<evidence type="ECO:0000256" key="1">
    <source>
        <dbReference type="ARBA" id="ARBA00023002"/>
    </source>
</evidence>
<dbReference type="EMBL" id="JAPEVI010000003">
    <property type="protein sequence ID" value="MCX2725232.1"/>
    <property type="molecule type" value="Genomic_DNA"/>
</dbReference>
<name>A0ABT3R7F3_9HYPH</name>
<evidence type="ECO:0000259" key="2">
    <source>
        <dbReference type="Pfam" id="PF01232"/>
    </source>
</evidence>
<dbReference type="PANTHER" id="PTHR43362:SF1">
    <property type="entry name" value="MANNITOL DEHYDROGENASE 2-RELATED"/>
    <property type="match status" value="1"/>
</dbReference>
<evidence type="ECO:0000313" key="5">
    <source>
        <dbReference type="Proteomes" id="UP001300261"/>
    </source>
</evidence>
<proteinExistence type="predicted"/>
<dbReference type="InterPro" id="IPR013131">
    <property type="entry name" value="Mannitol_DH_N"/>
</dbReference>
<reference evidence="4 5" key="1">
    <citation type="journal article" date="2016" name="Int. J. Syst. Evol. Microbiol.">
        <title>Labrenzia salina sp. nov., isolated from the rhizosphere of the halophyte Arthrocnemum macrostachyum.</title>
        <authorList>
            <person name="Camacho M."/>
            <person name="Redondo-Gomez S."/>
            <person name="Rodriguez-Llorente I."/>
            <person name="Rohde M."/>
            <person name="Sproer C."/>
            <person name="Schumann P."/>
            <person name="Klenk H.P."/>
            <person name="Montero-Calasanz M.D.C."/>
        </authorList>
    </citation>
    <scope>NUCLEOTIDE SEQUENCE [LARGE SCALE GENOMIC DNA]</scope>
    <source>
        <strain evidence="4 5">DSM 29163</strain>
    </source>
</reference>
<feature type="domain" description="Mannitol dehydrogenase N-terminal" evidence="2">
    <location>
        <begin position="19"/>
        <end position="256"/>
    </location>
</feature>
<accession>A0ABT3R7F3</accession>
<dbReference type="PRINTS" id="PR00084">
    <property type="entry name" value="MTLDHDRGNASE"/>
</dbReference>
<sequence>MPADLARVARNKGPAPRAGIVHLGLGAFFRAHGAVYIEDATEKSGGDWGIIGVSLQSPTMRDQLAPQDFVYTAQELGPDGAKLRQVEIVRDVLVAREDPETVLAAMADPAIRIVTLTVTEKGYCHDPASGRLNRQHPDIQHDLASALPLSAPGYLARALQRRKAAGLPPFTVLTCDNLPDNGRLVKGIVLELARDIDPALADWIEAEGRFPATMVDRIVPATKPEDIEALADKTGRFDAAPVMCEPFSQWVVEDDFVPAYGKDARPDFAAVGVELVDNVTAYEHMKLRMLNGTHSSLAYLGYLAGHETIAETVADPVFAAYVKRLWRQEIIPSFTAPPGVDIAGYADALFGRYSNPGIRHRTWQIAMDGSQKLPQRILGTLRDNLAHGTPSPGLITAVAAWMIYVGGTDLNGRPIDVRDPLAARLKSLSDAAEGDADTVAALLGVTEIFDAGLAGALKPDLTTAYTRLKSDGVHRTLEALT</sequence>
<dbReference type="InterPro" id="IPR013328">
    <property type="entry name" value="6PGD_dom2"/>
</dbReference>
<dbReference type="SUPFAM" id="SSF48179">
    <property type="entry name" value="6-phosphogluconate dehydrogenase C-terminal domain-like"/>
    <property type="match status" value="1"/>
</dbReference>
<dbReference type="InterPro" id="IPR050988">
    <property type="entry name" value="Mannitol_DH/Oxidoreductase"/>
</dbReference>
<dbReference type="PANTHER" id="PTHR43362">
    <property type="entry name" value="MANNITOL DEHYDROGENASE DSF1-RELATED"/>
    <property type="match status" value="1"/>
</dbReference>
<organism evidence="4 5">
    <name type="scientific">Roseibium salinum</name>
    <dbReference type="NCBI Taxonomy" id="1604349"/>
    <lineage>
        <taxon>Bacteria</taxon>
        <taxon>Pseudomonadati</taxon>
        <taxon>Pseudomonadota</taxon>
        <taxon>Alphaproteobacteria</taxon>
        <taxon>Hyphomicrobiales</taxon>
        <taxon>Stappiaceae</taxon>
        <taxon>Roseibium</taxon>
    </lineage>
</organism>
<evidence type="ECO:0000259" key="3">
    <source>
        <dbReference type="Pfam" id="PF08125"/>
    </source>
</evidence>
<gene>
    <name evidence="4" type="ORF">ON753_23195</name>
</gene>
<feature type="domain" description="Mannitol dehydrogenase C-terminal" evidence="3">
    <location>
        <begin position="278"/>
        <end position="466"/>
    </location>
</feature>
<protein>
    <submittedName>
        <fullName evidence="4">Mannitol dehydrogenase family protein</fullName>
    </submittedName>
</protein>
<dbReference type="Pfam" id="PF08125">
    <property type="entry name" value="Mannitol_dh_C"/>
    <property type="match status" value="1"/>
</dbReference>
<dbReference type="InterPro" id="IPR013118">
    <property type="entry name" value="Mannitol_DH_C"/>
</dbReference>
<dbReference type="InterPro" id="IPR036291">
    <property type="entry name" value="NAD(P)-bd_dom_sf"/>
</dbReference>
<dbReference type="Gene3D" id="1.10.1040.10">
    <property type="entry name" value="N-(1-d-carboxylethyl)-l-norvaline Dehydrogenase, domain 2"/>
    <property type="match status" value="1"/>
</dbReference>
<dbReference type="SUPFAM" id="SSF51735">
    <property type="entry name" value="NAD(P)-binding Rossmann-fold domains"/>
    <property type="match status" value="1"/>
</dbReference>
<dbReference type="Proteomes" id="UP001300261">
    <property type="component" value="Unassembled WGS sequence"/>
</dbReference>
<comment type="caution">
    <text evidence="4">The sequence shown here is derived from an EMBL/GenBank/DDBJ whole genome shotgun (WGS) entry which is preliminary data.</text>
</comment>
<evidence type="ECO:0000313" key="4">
    <source>
        <dbReference type="EMBL" id="MCX2725232.1"/>
    </source>
</evidence>
<dbReference type="InterPro" id="IPR008927">
    <property type="entry name" value="6-PGluconate_DH-like_C_sf"/>
</dbReference>